<feature type="non-terminal residue" evidence="10">
    <location>
        <position position="454"/>
    </location>
</feature>
<dbReference type="PANTHER" id="PTHR12606">
    <property type="entry name" value="SENTRIN/SUMO-SPECIFIC PROTEASE"/>
    <property type="match status" value="1"/>
</dbReference>
<keyword evidence="4" id="KW-0833">Ubl conjugation pathway</keyword>
<dbReference type="PANTHER" id="PTHR12606:SF16">
    <property type="entry name" value="SENTRIN-SPECIFIC PROTEASE 3"/>
    <property type="match status" value="1"/>
</dbReference>
<dbReference type="Gene3D" id="3.40.395.10">
    <property type="entry name" value="Adenoviral Proteinase, Chain A"/>
    <property type="match status" value="1"/>
</dbReference>
<evidence type="ECO:0000259" key="9">
    <source>
        <dbReference type="PROSITE" id="PS50600"/>
    </source>
</evidence>
<dbReference type="GO" id="GO:0016929">
    <property type="term" value="F:deSUMOylase activity"/>
    <property type="evidence" value="ECO:0007669"/>
    <property type="project" value="TreeGrafter"/>
</dbReference>
<dbReference type="InterPro" id="IPR038765">
    <property type="entry name" value="Papain-like_cys_pep_sf"/>
</dbReference>
<dbReference type="InterPro" id="IPR045577">
    <property type="entry name" value="SENP3_5_cons_dom"/>
</dbReference>
<evidence type="ECO:0000313" key="10">
    <source>
        <dbReference type="EMBL" id="KAB5515286.1"/>
    </source>
</evidence>
<keyword evidence="3" id="KW-0645">Protease</keyword>
<keyword evidence="7" id="KW-0539">Nucleus</keyword>
<evidence type="ECO:0000256" key="3">
    <source>
        <dbReference type="ARBA" id="ARBA00022670"/>
    </source>
</evidence>
<dbReference type="Pfam" id="PF02902">
    <property type="entry name" value="Peptidase_C48"/>
    <property type="match status" value="1"/>
</dbReference>
<accession>A0A5N5J9K7</accession>
<organism evidence="10 11">
    <name type="scientific">Pangasianodon hypophthalmus</name>
    <name type="common">Striped catfish</name>
    <name type="synonym">Helicophagus hypophthalmus</name>
    <dbReference type="NCBI Taxonomy" id="310915"/>
    <lineage>
        <taxon>Eukaryota</taxon>
        <taxon>Metazoa</taxon>
        <taxon>Chordata</taxon>
        <taxon>Craniata</taxon>
        <taxon>Vertebrata</taxon>
        <taxon>Euteleostomi</taxon>
        <taxon>Actinopterygii</taxon>
        <taxon>Neopterygii</taxon>
        <taxon>Teleostei</taxon>
        <taxon>Ostariophysi</taxon>
        <taxon>Siluriformes</taxon>
        <taxon>Pangasiidae</taxon>
        <taxon>Pangasianodon</taxon>
    </lineage>
</organism>
<dbReference type="GO" id="GO:0016926">
    <property type="term" value="P:protein desumoylation"/>
    <property type="evidence" value="ECO:0007669"/>
    <property type="project" value="TreeGrafter"/>
</dbReference>
<dbReference type="Proteomes" id="UP000327468">
    <property type="component" value="Unassembled WGS sequence"/>
</dbReference>
<dbReference type="EMBL" id="VFJC01000036">
    <property type="protein sequence ID" value="KAB5515286.1"/>
    <property type="molecule type" value="Genomic_DNA"/>
</dbReference>
<dbReference type="GO" id="GO:0005730">
    <property type="term" value="C:nucleolus"/>
    <property type="evidence" value="ECO:0007669"/>
    <property type="project" value="UniProtKB-SubCell"/>
</dbReference>
<evidence type="ECO:0000313" key="11">
    <source>
        <dbReference type="Proteomes" id="UP000327468"/>
    </source>
</evidence>
<keyword evidence="6" id="KW-0788">Thiol protease</keyword>
<sequence length="454" mass="52890">MVLGVELHSDLKIGGLGNWCWWKCACGGRVPQVPWCRWTMRDGGLTHTHWNNELTVRQVSGGAAGRFINPAQLKLSRRDVDVIVSGSEYTAPVEEDEKMDVDEGDADEAFRWRDEALESVGSVGLRSRDSPGRSAQPWSNGFGERKQASWSLRTRRCVNIHHTIAWKWRTWRQRAKWARSWEYRWSCRIRRIRRPKHRQLQNALTNGEREGTAAARDLNGTNRLPVVTESGYRANVADCEGRRPRDIPSNQKQLSSEHISCVQGILDEFLQQYGSLIPVHVDDMVDKLQTMFNENFSHPHRKLMVQHLMQSYQRMSGSAVMREFRVNYKRHVLTMDDLSTLYGQNWLNDQVMNMYGDLVMDAAPDQVYFFNSFFYDKLRTKGYEGVKRWTKNVDIFQKKFLLIPIHLEVHWSLVCVNVPQRTITYFDSQRTLNRRCPKVRAPYTLLPTPYTLLP</sequence>
<dbReference type="PROSITE" id="PS50600">
    <property type="entry name" value="ULP_PROTEASE"/>
    <property type="match status" value="1"/>
</dbReference>
<evidence type="ECO:0000256" key="4">
    <source>
        <dbReference type="ARBA" id="ARBA00022786"/>
    </source>
</evidence>
<evidence type="ECO:0000256" key="2">
    <source>
        <dbReference type="ARBA" id="ARBA00005234"/>
    </source>
</evidence>
<keyword evidence="11" id="KW-1185">Reference proteome</keyword>
<keyword evidence="5" id="KW-0378">Hydrolase</keyword>
<reference evidence="10 11" key="1">
    <citation type="submission" date="2019-06" db="EMBL/GenBank/DDBJ databases">
        <title>A chromosome-scale genome assembly of the striped catfish, Pangasianodon hypophthalmus.</title>
        <authorList>
            <person name="Wen M."/>
            <person name="Zahm M."/>
            <person name="Roques C."/>
            <person name="Cabau C."/>
            <person name="Klopp C."/>
            <person name="Donnadieu C."/>
            <person name="Jouanno E."/>
            <person name="Avarre J.-C."/>
            <person name="Campet M."/>
            <person name="Ha T.T.T."/>
            <person name="Dugue R."/>
            <person name="Lampietro C."/>
            <person name="Louis A."/>
            <person name="Herpin A."/>
            <person name="Echchiki A."/>
            <person name="Berthelot C."/>
            <person name="Parey E."/>
            <person name="Roest-Crollius H."/>
            <person name="Braasch I."/>
            <person name="Postlethwait J."/>
            <person name="Bobe J."/>
            <person name="Montfort J."/>
            <person name="Bouchez O."/>
            <person name="Begum T."/>
            <person name="Schartl M."/>
            <person name="Guiguen Y."/>
        </authorList>
    </citation>
    <scope>NUCLEOTIDE SEQUENCE [LARGE SCALE GENOMIC DNA]</scope>
    <source>
        <strain evidence="10 11">Indonesia</strain>
        <tissue evidence="10">Blood</tissue>
    </source>
</reference>
<name>A0A5N5J9K7_PANHP</name>
<feature type="region of interest" description="Disordered" evidence="8">
    <location>
        <begin position="123"/>
        <end position="142"/>
    </location>
</feature>
<protein>
    <recommendedName>
        <fullName evidence="9">Ubiquitin-like protease family profile domain-containing protein</fullName>
    </recommendedName>
</protein>
<evidence type="ECO:0000256" key="7">
    <source>
        <dbReference type="ARBA" id="ARBA00023242"/>
    </source>
</evidence>
<dbReference type="Pfam" id="PF19722">
    <property type="entry name" value="SENP3_5_N"/>
    <property type="match status" value="1"/>
</dbReference>
<feature type="domain" description="Ubiquitin-like protease family profile" evidence="9">
    <location>
        <begin position="331"/>
        <end position="454"/>
    </location>
</feature>
<gene>
    <name evidence="10" type="ORF">PHYPO_G00250110</name>
</gene>
<comment type="similarity">
    <text evidence="2">Belongs to the peptidase C48 family.</text>
</comment>
<dbReference type="InterPro" id="IPR003653">
    <property type="entry name" value="Peptidase_C48_C"/>
</dbReference>
<evidence type="ECO:0000256" key="5">
    <source>
        <dbReference type="ARBA" id="ARBA00022801"/>
    </source>
</evidence>
<comment type="caution">
    <text evidence="10">The sequence shown here is derived from an EMBL/GenBank/DDBJ whole genome shotgun (WGS) entry which is preliminary data.</text>
</comment>
<dbReference type="SUPFAM" id="SSF54001">
    <property type="entry name" value="Cysteine proteinases"/>
    <property type="match status" value="1"/>
</dbReference>
<comment type="subcellular location">
    <subcellularLocation>
        <location evidence="1">Nucleus</location>
        <location evidence="1">Nucleolus</location>
    </subcellularLocation>
</comment>
<dbReference type="AlphaFoldDB" id="A0A5N5J9K7"/>
<evidence type="ECO:0000256" key="6">
    <source>
        <dbReference type="ARBA" id="ARBA00022807"/>
    </source>
</evidence>
<dbReference type="GO" id="GO:0006508">
    <property type="term" value="P:proteolysis"/>
    <property type="evidence" value="ECO:0007669"/>
    <property type="project" value="UniProtKB-KW"/>
</dbReference>
<evidence type="ECO:0000256" key="1">
    <source>
        <dbReference type="ARBA" id="ARBA00004604"/>
    </source>
</evidence>
<evidence type="ECO:0000256" key="8">
    <source>
        <dbReference type="SAM" id="MobiDB-lite"/>
    </source>
</evidence>
<proteinExistence type="inferred from homology"/>